<dbReference type="EMBL" id="CM056811">
    <property type="protein sequence ID" value="KAJ8634976.1"/>
    <property type="molecule type" value="Genomic_DNA"/>
</dbReference>
<comment type="caution">
    <text evidence="1">The sequence shown here is derived from an EMBL/GenBank/DDBJ whole genome shotgun (WGS) entry which is preliminary data.</text>
</comment>
<reference evidence="1 2" key="1">
    <citation type="journal article" date="2022" name="Hortic Res">
        <title>A haplotype resolved chromosomal level avocado genome allows analysis of novel avocado genes.</title>
        <authorList>
            <person name="Nath O."/>
            <person name="Fletcher S.J."/>
            <person name="Hayward A."/>
            <person name="Shaw L.M."/>
            <person name="Masouleh A.K."/>
            <person name="Furtado A."/>
            <person name="Henry R.J."/>
            <person name="Mitter N."/>
        </authorList>
    </citation>
    <scope>NUCLEOTIDE SEQUENCE [LARGE SCALE GENOMIC DNA]</scope>
    <source>
        <strain evidence="2">cv. Hass</strain>
    </source>
</reference>
<organism evidence="1 2">
    <name type="scientific">Persea americana</name>
    <name type="common">Avocado</name>
    <dbReference type="NCBI Taxonomy" id="3435"/>
    <lineage>
        <taxon>Eukaryota</taxon>
        <taxon>Viridiplantae</taxon>
        <taxon>Streptophyta</taxon>
        <taxon>Embryophyta</taxon>
        <taxon>Tracheophyta</taxon>
        <taxon>Spermatophyta</taxon>
        <taxon>Magnoliopsida</taxon>
        <taxon>Magnoliidae</taxon>
        <taxon>Laurales</taxon>
        <taxon>Lauraceae</taxon>
        <taxon>Persea</taxon>
    </lineage>
</organism>
<dbReference type="Proteomes" id="UP001234297">
    <property type="component" value="Chromosome 3"/>
</dbReference>
<name>A0ACC2LND0_PERAE</name>
<protein>
    <submittedName>
        <fullName evidence="1">Uncharacterized protein</fullName>
    </submittedName>
</protein>
<proteinExistence type="predicted"/>
<keyword evidence="2" id="KW-1185">Reference proteome</keyword>
<evidence type="ECO:0000313" key="2">
    <source>
        <dbReference type="Proteomes" id="UP001234297"/>
    </source>
</evidence>
<accession>A0ACC2LND0</accession>
<sequence length="134" mass="15211">MEEYVDVDFQELQLYNLNFWCPTRRMKCYAFNRHIVAVPPTPAVASAHLHQNQSPSTFHVSNNMSSNPSPPPTTTTQSDSNTHISHEIPPPIPPPRSDSRTQTLSEGLTGQGTKDELFEKVMQEDWDDVVNIYK</sequence>
<gene>
    <name evidence="1" type="ORF">MRB53_009243</name>
</gene>
<evidence type="ECO:0000313" key="1">
    <source>
        <dbReference type="EMBL" id="KAJ8634976.1"/>
    </source>
</evidence>